<dbReference type="EMBL" id="VWPK01000001">
    <property type="protein sequence ID" value="KAA5614641.1"/>
    <property type="molecule type" value="Genomic_DNA"/>
</dbReference>
<proteinExistence type="predicted"/>
<comment type="caution">
    <text evidence="1">The sequence shown here is derived from an EMBL/GenBank/DDBJ whole genome shotgun (WGS) entry which is preliminary data.</text>
</comment>
<gene>
    <name evidence="1" type="ORF">F1189_00485</name>
</gene>
<name>A0A5M6J280_9PROT</name>
<dbReference type="AlphaFoldDB" id="A0A5M6J280"/>
<keyword evidence="2" id="KW-1185">Reference proteome</keyword>
<dbReference type="Proteomes" id="UP000325255">
    <property type="component" value="Unassembled WGS sequence"/>
</dbReference>
<dbReference type="RefSeq" id="WP_150038375.1">
    <property type="nucleotide sequence ID" value="NZ_OW485601.1"/>
</dbReference>
<accession>A0A5M6J280</accession>
<evidence type="ECO:0000313" key="2">
    <source>
        <dbReference type="Proteomes" id="UP000325255"/>
    </source>
</evidence>
<protein>
    <submittedName>
        <fullName evidence="1">Uncharacterized protein</fullName>
    </submittedName>
</protein>
<sequence length="84" mass="9325">MERLAALLQWGGSRLRRNSHCGKLCRRRCARSTTGADPSLSIGLHRHLHHHFGDAAQDIIVSSLRQRFGKRSSIPGHRAVPAHG</sequence>
<reference evidence="1 2" key="1">
    <citation type="submission" date="2019-09" db="EMBL/GenBank/DDBJ databases">
        <title>Genome sequence of Rhodovastum atsumiense, a diverse member of the Acetobacteraceae family of non-sulfur purple photosynthetic bacteria.</title>
        <authorList>
            <person name="Meyer T."/>
            <person name="Kyndt J."/>
        </authorList>
    </citation>
    <scope>NUCLEOTIDE SEQUENCE [LARGE SCALE GENOMIC DNA]</scope>
    <source>
        <strain evidence="1 2">DSM 21279</strain>
    </source>
</reference>
<organism evidence="1 2">
    <name type="scientific">Rhodovastum atsumiense</name>
    <dbReference type="NCBI Taxonomy" id="504468"/>
    <lineage>
        <taxon>Bacteria</taxon>
        <taxon>Pseudomonadati</taxon>
        <taxon>Pseudomonadota</taxon>
        <taxon>Alphaproteobacteria</taxon>
        <taxon>Acetobacterales</taxon>
        <taxon>Acetobacteraceae</taxon>
        <taxon>Rhodovastum</taxon>
    </lineage>
</organism>
<evidence type="ECO:0000313" key="1">
    <source>
        <dbReference type="EMBL" id="KAA5614641.1"/>
    </source>
</evidence>